<comment type="similarity">
    <text evidence="3">Belongs to the alpha-ketoglutarate dehydrogenase component 4 family.</text>
</comment>
<dbReference type="GO" id="GO:0006103">
    <property type="term" value="P:2-oxoglutarate metabolic process"/>
    <property type="evidence" value="ECO:0007669"/>
    <property type="project" value="InterPro"/>
</dbReference>
<evidence type="ECO:0000313" key="5">
    <source>
        <dbReference type="EMBL" id="CAF0943799.1"/>
    </source>
</evidence>
<organism evidence="5 7">
    <name type="scientific">Adineta steineri</name>
    <dbReference type="NCBI Taxonomy" id="433720"/>
    <lineage>
        <taxon>Eukaryota</taxon>
        <taxon>Metazoa</taxon>
        <taxon>Spiralia</taxon>
        <taxon>Gnathifera</taxon>
        <taxon>Rotifera</taxon>
        <taxon>Eurotatoria</taxon>
        <taxon>Bdelloidea</taxon>
        <taxon>Adinetida</taxon>
        <taxon>Adinetidae</taxon>
        <taxon>Adineta</taxon>
    </lineage>
</organism>
<name>A0A814CFN7_9BILA</name>
<dbReference type="GO" id="GO:0005739">
    <property type="term" value="C:mitochondrion"/>
    <property type="evidence" value="ECO:0007669"/>
    <property type="project" value="UniProtKB-SubCell"/>
</dbReference>
<sequence length="94" mass="10698">MANMINNLQKALRHHIPMIQFRYGLNQTSSNSSTHSLTGMKNESKTIDKTSSTPNQLKSNQKSTTTFEFLQIPKKYRRRPLTQAEIDLVAIGGY</sequence>
<evidence type="ECO:0000256" key="1">
    <source>
        <dbReference type="ARBA" id="ARBA00004173"/>
    </source>
</evidence>
<dbReference type="Proteomes" id="UP000663845">
    <property type="component" value="Unassembled WGS sequence"/>
</dbReference>
<dbReference type="Pfam" id="PF10937">
    <property type="entry name" value="Kgd4-YMR31"/>
    <property type="match status" value="1"/>
</dbReference>
<dbReference type="InterPro" id="IPR020373">
    <property type="entry name" value="Kgd4/YMR-31"/>
</dbReference>
<dbReference type="Proteomes" id="UP000663891">
    <property type="component" value="Unassembled WGS sequence"/>
</dbReference>
<proteinExistence type="inferred from homology"/>
<evidence type="ECO:0000256" key="4">
    <source>
        <dbReference type="SAM" id="MobiDB-lite"/>
    </source>
</evidence>
<evidence type="ECO:0000256" key="3">
    <source>
        <dbReference type="ARBA" id="ARBA00043970"/>
    </source>
</evidence>
<feature type="compositionally biased region" description="Polar residues" evidence="4">
    <location>
        <begin position="29"/>
        <end position="41"/>
    </location>
</feature>
<feature type="region of interest" description="Disordered" evidence="4">
    <location>
        <begin position="29"/>
        <end position="63"/>
    </location>
</feature>
<reference evidence="5" key="1">
    <citation type="submission" date="2021-02" db="EMBL/GenBank/DDBJ databases">
        <authorList>
            <person name="Nowell W R."/>
        </authorList>
    </citation>
    <scope>NUCLEOTIDE SEQUENCE</scope>
</reference>
<comment type="caution">
    <text evidence="5">The sequence shown here is derived from an EMBL/GenBank/DDBJ whole genome shotgun (WGS) entry which is preliminary data.</text>
</comment>
<feature type="compositionally biased region" description="Polar residues" evidence="4">
    <location>
        <begin position="49"/>
        <end position="63"/>
    </location>
</feature>
<evidence type="ECO:0000256" key="2">
    <source>
        <dbReference type="ARBA" id="ARBA00023128"/>
    </source>
</evidence>
<evidence type="ECO:0008006" key="8">
    <source>
        <dbReference type="Google" id="ProtNLM"/>
    </source>
</evidence>
<evidence type="ECO:0000313" key="7">
    <source>
        <dbReference type="Proteomes" id="UP000663845"/>
    </source>
</evidence>
<dbReference type="EMBL" id="CAJNOG010000101">
    <property type="protein sequence ID" value="CAF0943799.1"/>
    <property type="molecule type" value="Genomic_DNA"/>
</dbReference>
<gene>
    <name evidence="5" type="ORF">JYZ213_LOCUS12889</name>
    <name evidence="6" type="ORF">VCS650_LOCUS18133</name>
</gene>
<evidence type="ECO:0000313" key="6">
    <source>
        <dbReference type="EMBL" id="CAF1064511.1"/>
    </source>
</evidence>
<dbReference type="OrthoDB" id="2116030at2759"/>
<protein>
    <recommendedName>
        <fullName evidence="8">Ribosomal protein S36</fullName>
    </recommendedName>
</protein>
<keyword evidence="2" id="KW-0496">Mitochondrion</keyword>
<comment type="subcellular location">
    <subcellularLocation>
        <location evidence="1">Mitochondrion</location>
    </subcellularLocation>
</comment>
<dbReference type="EMBL" id="CAJNON010000171">
    <property type="protein sequence ID" value="CAF1064511.1"/>
    <property type="molecule type" value="Genomic_DNA"/>
</dbReference>
<dbReference type="AlphaFoldDB" id="A0A814CFN7"/>
<accession>A0A814CFN7</accession>